<protein>
    <submittedName>
        <fullName evidence="2">Putative secreted protein</fullName>
    </submittedName>
</protein>
<name>A0A6B0UXP3_IXORI</name>
<sequence>MSSILRIILTSWVARLICCFLLVRVSITCCSFMSLVPFPRQSMPRQGFPSLPWRAFTSVRVWIGARPEFSARAKGTLSRASANARNGYCSSVEICKSHAPQSGRAAAFSRSFHTLGQFIDKHRLCAASSLYEHFTTCHPTLSCSHTQPSAEQMPMLVPNA</sequence>
<dbReference type="EMBL" id="GIFC01012208">
    <property type="protein sequence ID" value="MXU94291.1"/>
    <property type="molecule type" value="Transcribed_RNA"/>
</dbReference>
<accession>A0A6B0UXP3</accession>
<keyword evidence="1" id="KW-1133">Transmembrane helix</keyword>
<feature type="transmembrane region" description="Helical" evidence="1">
    <location>
        <begin position="12"/>
        <end position="36"/>
    </location>
</feature>
<dbReference type="AlphaFoldDB" id="A0A6B0UXP3"/>
<proteinExistence type="predicted"/>
<evidence type="ECO:0000256" key="1">
    <source>
        <dbReference type="SAM" id="Phobius"/>
    </source>
</evidence>
<evidence type="ECO:0000313" key="2">
    <source>
        <dbReference type="EMBL" id="MXU94291.1"/>
    </source>
</evidence>
<keyword evidence="1" id="KW-0812">Transmembrane</keyword>
<reference evidence="2" key="1">
    <citation type="submission" date="2019-12" db="EMBL/GenBank/DDBJ databases">
        <title>An insight into the sialome of adult female Ixodes ricinus ticks feeding for 6 days.</title>
        <authorList>
            <person name="Perner J."/>
            <person name="Ribeiro J.M.C."/>
        </authorList>
    </citation>
    <scope>NUCLEOTIDE SEQUENCE</scope>
    <source>
        <strain evidence="2">Semi-engorged</strain>
        <tissue evidence="2">Salivary glands</tissue>
    </source>
</reference>
<keyword evidence="1" id="KW-0472">Membrane</keyword>
<organism evidence="2">
    <name type="scientific">Ixodes ricinus</name>
    <name type="common">Common tick</name>
    <name type="synonym">Acarus ricinus</name>
    <dbReference type="NCBI Taxonomy" id="34613"/>
    <lineage>
        <taxon>Eukaryota</taxon>
        <taxon>Metazoa</taxon>
        <taxon>Ecdysozoa</taxon>
        <taxon>Arthropoda</taxon>
        <taxon>Chelicerata</taxon>
        <taxon>Arachnida</taxon>
        <taxon>Acari</taxon>
        <taxon>Parasitiformes</taxon>
        <taxon>Ixodida</taxon>
        <taxon>Ixodoidea</taxon>
        <taxon>Ixodidae</taxon>
        <taxon>Ixodinae</taxon>
        <taxon>Ixodes</taxon>
    </lineage>
</organism>